<proteinExistence type="predicted"/>
<dbReference type="InterPro" id="IPR008538">
    <property type="entry name" value="Uma2"/>
</dbReference>
<keyword evidence="2" id="KW-0378">Hydrolase</keyword>
<keyword evidence="2" id="KW-0255">Endonuclease</keyword>
<comment type="caution">
    <text evidence="2">The sequence shown here is derived from an EMBL/GenBank/DDBJ whole genome shotgun (WGS) entry which is preliminary data.</text>
</comment>
<dbReference type="Gene3D" id="3.90.1570.10">
    <property type="entry name" value="tt1808, chain A"/>
    <property type="match status" value="1"/>
</dbReference>
<evidence type="ECO:0000313" key="2">
    <source>
        <dbReference type="EMBL" id="TDR95898.1"/>
    </source>
</evidence>
<dbReference type="CDD" id="cd06260">
    <property type="entry name" value="DUF820-like"/>
    <property type="match status" value="1"/>
</dbReference>
<dbReference type="GO" id="GO:0004519">
    <property type="term" value="F:endonuclease activity"/>
    <property type="evidence" value="ECO:0007669"/>
    <property type="project" value="UniProtKB-KW"/>
</dbReference>
<keyword evidence="3" id="KW-1185">Reference proteome</keyword>
<dbReference type="InterPro" id="IPR012296">
    <property type="entry name" value="Nuclease_put_TT1808"/>
</dbReference>
<dbReference type="Pfam" id="PF05685">
    <property type="entry name" value="Uma2"/>
    <property type="match status" value="1"/>
</dbReference>
<accession>A0A4R7CCJ3</accession>
<name>A0A4R7CCJ3_9HYPH</name>
<dbReference type="PANTHER" id="PTHR36558">
    <property type="entry name" value="GLR1098 PROTEIN"/>
    <property type="match status" value="1"/>
</dbReference>
<keyword evidence="2" id="KW-0540">Nuclease</keyword>
<dbReference type="AlphaFoldDB" id="A0A4R7CCJ3"/>
<organism evidence="2 3">
    <name type="scientific">Enterovirga rhinocerotis</name>
    <dbReference type="NCBI Taxonomy" id="1339210"/>
    <lineage>
        <taxon>Bacteria</taxon>
        <taxon>Pseudomonadati</taxon>
        <taxon>Pseudomonadota</taxon>
        <taxon>Alphaproteobacteria</taxon>
        <taxon>Hyphomicrobiales</taxon>
        <taxon>Methylobacteriaceae</taxon>
        <taxon>Enterovirga</taxon>
    </lineage>
</organism>
<dbReference type="PANTHER" id="PTHR36558:SF1">
    <property type="entry name" value="RESTRICTION ENDONUCLEASE DOMAIN-CONTAINING PROTEIN-RELATED"/>
    <property type="match status" value="1"/>
</dbReference>
<dbReference type="Proteomes" id="UP000295122">
    <property type="component" value="Unassembled WGS sequence"/>
</dbReference>
<dbReference type="OrthoDB" id="8452919at2"/>
<reference evidence="2 3" key="1">
    <citation type="submission" date="2019-03" db="EMBL/GenBank/DDBJ databases">
        <title>Genomic Encyclopedia of Type Strains, Phase IV (KMG-IV): sequencing the most valuable type-strain genomes for metagenomic binning, comparative biology and taxonomic classification.</title>
        <authorList>
            <person name="Goeker M."/>
        </authorList>
    </citation>
    <scope>NUCLEOTIDE SEQUENCE [LARGE SCALE GENOMIC DNA]</scope>
    <source>
        <strain evidence="2 3">DSM 25903</strain>
    </source>
</reference>
<evidence type="ECO:0000313" key="3">
    <source>
        <dbReference type="Proteomes" id="UP000295122"/>
    </source>
</evidence>
<gene>
    <name evidence="2" type="ORF">EV668_0012</name>
</gene>
<feature type="domain" description="Putative restriction endonuclease" evidence="1">
    <location>
        <begin position="12"/>
        <end position="175"/>
    </location>
</feature>
<protein>
    <submittedName>
        <fullName evidence="2">Uma2 family endonuclease</fullName>
    </submittedName>
</protein>
<evidence type="ECO:0000259" key="1">
    <source>
        <dbReference type="Pfam" id="PF05685"/>
    </source>
</evidence>
<sequence>MRAEKTSPPMTVEEFLDWAEGREGRYELEDGAVIAMAPERVVHARVKARSYLAVAGAIDRSGAPCEAFVDSIAVRIAAATSYVPDVLVQCGEQLRGEAREATAPVVVVEVLSPSTAYRDASAKLAGYFRVAALHHYLIVDPGRRLVIHHSRGVQDVIETRLLAEGDLVLDPPGLTVSIADMLGPEETVSEESIPLGTEP</sequence>
<dbReference type="InterPro" id="IPR011335">
    <property type="entry name" value="Restrct_endonuc-II-like"/>
</dbReference>
<dbReference type="SUPFAM" id="SSF52980">
    <property type="entry name" value="Restriction endonuclease-like"/>
    <property type="match status" value="1"/>
</dbReference>
<dbReference type="RefSeq" id="WP_133767815.1">
    <property type="nucleotide sequence ID" value="NZ_SNZR01000001.1"/>
</dbReference>
<dbReference type="EMBL" id="SNZR01000001">
    <property type="protein sequence ID" value="TDR95898.1"/>
    <property type="molecule type" value="Genomic_DNA"/>
</dbReference>